<dbReference type="PANTHER" id="PTHR43866:SF4">
    <property type="entry name" value="MALONATE-SEMIALDEHYDE DEHYDROGENASE"/>
    <property type="match status" value="1"/>
</dbReference>
<sequence length="493" mass="53473">MTQTQTRLQNFVGGHWEPSRAAEVQPVINPATAQTLADVPLTTAQEVDRAVQAAEAAFHEWREVAVGDRIQPLFKLKALIEEHIEDLARTITDECGKTRAESIGEIRRGIENIEVATGIPMLMQGYNNENIASGIDEHMFRQPLGVVAAITPFNFPAMIPLWFLPYAVATGNAFLLKPSERVPLTTEKLFRLIEQAGFPAGVLSLVNGGKDVVNALLDHPQVRAISFVGSTPVARSIYERGAKNGKRVQAQGGAKNPAVILPDADMEMAATILADSAFGCAGQRCLATSVAITVGGGRKAFTDLMVDLAQSRRVGYGFDEGVQMGPVINEQSKERVEGLIEKGVQEGARAIVDGRQAKVPGYEQGYFVGPTLLENVPPQGEIARTEIFGPVLSLMHAANVDEAIRLVNERAFGNQASLFTGSGAAARKFRHEVRAGNIGINIGVAAPIAYFPFSGWGDSFFGDLHAQGRHGVEFYTETKVVVERWPREWSRTF</sequence>
<dbReference type="PANTHER" id="PTHR43866">
    <property type="entry name" value="MALONATE-SEMIALDEHYDE DEHYDROGENASE"/>
    <property type="match status" value="1"/>
</dbReference>
<dbReference type="InterPro" id="IPR010061">
    <property type="entry name" value="MeMal-semiAld_DH"/>
</dbReference>
<dbReference type="Gene3D" id="3.40.309.10">
    <property type="entry name" value="Aldehyde Dehydrogenase, Chain A, domain 2"/>
    <property type="match status" value="1"/>
</dbReference>
<dbReference type="Pfam" id="PF00171">
    <property type="entry name" value="Aldedh"/>
    <property type="match status" value="1"/>
</dbReference>
<evidence type="ECO:0000256" key="2">
    <source>
        <dbReference type="ARBA" id="ARBA00023002"/>
    </source>
</evidence>
<reference evidence="5 6" key="1">
    <citation type="submission" date="2019-04" db="EMBL/GenBank/DDBJ databases">
        <title>Deinococcus metalilatus MA1002 mutant No.5.</title>
        <authorList>
            <person name="Park W."/>
            <person name="Park C."/>
        </authorList>
    </citation>
    <scope>NUCLEOTIDE SEQUENCE [LARGE SCALE GENOMIC DNA]</scope>
    <source>
        <strain evidence="5 6">MA1002-m5</strain>
    </source>
</reference>
<dbReference type="FunFam" id="3.40.605.10:FF:000003">
    <property type="entry name" value="Methylmalonate-semialdehyde dehydrogenase [acylating]"/>
    <property type="match status" value="1"/>
</dbReference>
<dbReference type="CDD" id="cd07085">
    <property type="entry name" value="ALDH_F6_MMSDH"/>
    <property type="match status" value="1"/>
</dbReference>
<organism evidence="5 6">
    <name type="scientific">Deinococcus metallilatus</name>
    <dbReference type="NCBI Taxonomy" id="1211322"/>
    <lineage>
        <taxon>Bacteria</taxon>
        <taxon>Thermotogati</taxon>
        <taxon>Deinococcota</taxon>
        <taxon>Deinococci</taxon>
        <taxon>Deinococcales</taxon>
        <taxon>Deinococcaceae</taxon>
        <taxon>Deinococcus</taxon>
    </lineage>
</organism>
<keyword evidence="2" id="KW-0560">Oxidoreductase</keyword>
<evidence type="ECO:0000313" key="5">
    <source>
        <dbReference type="EMBL" id="TLK32301.1"/>
    </source>
</evidence>
<dbReference type="InterPro" id="IPR016162">
    <property type="entry name" value="Ald_DH_N"/>
</dbReference>
<evidence type="ECO:0000256" key="1">
    <source>
        <dbReference type="ARBA" id="ARBA00013048"/>
    </source>
</evidence>
<protein>
    <recommendedName>
        <fullName evidence="1">methylmalonate-semialdehyde dehydrogenase (CoA acylating)</fullName>
        <ecNumber evidence="1">1.2.1.27</ecNumber>
    </recommendedName>
</protein>
<dbReference type="EC" id="1.2.1.27" evidence="1"/>
<dbReference type="InterPro" id="IPR016160">
    <property type="entry name" value="Ald_DH_CS_CYS"/>
</dbReference>
<dbReference type="GO" id="GO:0006210">
    <property type="term" value="P:thymine catabolic process"/>
    <property type="evidence" value="ECO:0007669"/>
    <property type="project" value="TreeGrafter"/>
</dbReference>
<keyword evidence="3" id="KW-0520">NAD</keyword>
<proteinExistence type="predicted"/>
<dbReference type="InterPro" id="IPR016163">
    <property type="entry name" value="Ald_DH_C"/>
</dbReference>
<evidence type="ECO:0000313" key="6">
    <source>
        <dbReference type="Proteomes" id="UP000308000"/>
    </source>
</evidence>
<dbReference type="InterPro" id="IPR016161">
    <property type="entry name" value="Ald_DH/histidinol_DH"/>
</dbReference>
<dbReference type="AlphaFoldDB" id="A0AAJ5F7S6"/>
<accession>A0AAJ5F7S6</accession>
<evidence type="ECO:0000256" key="3">
    <source>
        <dbReference type="ARBA" id="ARBA00023027"/>
    </source>
</evidence>
<evidence type="ECO:0000259" key="4">
    <source>
        <dbReference type="Pfam" id="PF00171"/>
    </source>
</evidence>
<gene>
    <name evidence="5" type="ORF">FCS05_02345</name>
</gene>
<dbReference type="RefSeq" id="WP_138223727.1">
    <property type="nucleotide sequence ID" value="NZ_CP038510.1"/>
</dbReference>
<feature type="domain" description="Aldehyde dehydrogenase" evidence="4">
    <location>
        <begin position="16"/>
        <end position="481"/>
    </location>
</feature>
<dbReference type="EMBL" id="VBRC01000001">
    <property type="protein sequence ID" value="TLK32301.1"/>
    <property type="molecule type" value="Genomic_DNA"/>
</dbReference>
<dbReference type="NCBIfam" id="TIGR01722">
    <property type="entry name" value="MMSDH"/>
    <property type="match status" value="1"/>
</dbReference>
<dbReference type="SUPFAM" id="SSF53720">
    <property type="entry name" value="ALDH-like"/>
    <property type="match status" value="1"/>
</dbReference>
<comment type="caution">
    <text evidence="5">The sequence shown here is derived from an EMBL/GenBank/DDBJ whole genome shotgun (WGS) entry which is preliminary data.</text>
</comment>
<name>A0AAJ5F7S6_9DEIO</name>
<dbReference type="InterPro" id="IPR015590">
    <property type="entry name" value="Aldehyde_DH_dom"/>
</dbReference>
<dbReference type="Proteomes" id="UP000308000">
    <property type="component" value="Unassembled WGS sequence"/>
</dbReference>
<dbReference type="PROSITE" id="PS00070">
    <property type="entry name" value="ALDEHYDE_DEHYDR_CYS"/>
    <property type="match status" value="1"/>
</dbReference>
<dbReference type="FunFam" id="3.40.309.10:FF:000002">
    <property type="entry name" value="Methylmalonate-semialdehyde dehydrogenase (Acylating)"/>
    <property type="match status" value="1"/>
</dbReference>
<dbReference type="GO" id="GO:0004491">
    <property type="term" value="F:methylmalonate-semialdehyde dehydrogenase (acylating, NAD) activity"/>
    <property type="evidence" value="ECO:0007669"/>
    <property type="project" value="UniProtKB-EC"/>
</dbReference>
<dbReference type="GO" id="GO:0006574">
    <property type="term" value="P:L-valine catabolic process"/>
    <property type="evidence" value="ECO:0007669"/>
    <property type="project" value="TreeGrafter"/>
</dbReference>
<dbReference type="Gene3D" id="3.40.605.10">
    <property type="entry name" value="Aldehyde Dehydrogenase, Chain A, domain 1"/>
    <property type="match status" value="1"/>
</dbReference>